<dbReference type="RefSeq" id="WP_111540729.1">
    <property type="nucleotide sequence ID" value="NZ_QKYV01000003.1"/>
</dbReference>
<protein>
    <submittedName>
        <fullName evidence="1">Uncharacterized protein</fullName>
    </submittedName>
</protein>
<reference evidence="1 2" key="1">
    <citation type="submission" date="2018-06" db="EMBL/GenBank/DDBJ databases">
        <title>Genomic Encyclopedia of Archaeal and Bacterial Type Strains, Phase II (KMG-II): from individual species to whole genera.</title>
        <authorList>
            <person name="Goeker M."/>
        </authorList>
    </citation>
    <scope>NUCLEOTIDE SEQUENCE [LARGE SCALE GENOMIC DNA]</scope>
    <source>
        <strain evidence="1 2">DSM 15361</strain>
    </source>
</reference>
<accession>A0A2W7K289</accession>
<gene>
    <name evidence="1" type="ORF">LX95_01413</name>
</gene>
<evidence type="ECO:0000313" key="1">
    <source>
        <dbReference type="EMBL" id="PZW41730.1"/>
    </source>
</evidence>
<organism evidence="1 2">
    <name type="scientific">Mesonia algae</name>
    <dbReference type="NCBI Taxonomy" id="213248"/>
    <lineage>
        <taxon>Bacteria</taxon>
        <taxon>Pseudomonadati</taxon>
        <taxon>Bacteroidota</taxon>
        <taxon>Flavobacteriia</taxon>
        <taxon>Flavobacteriales</taxon>
        <taxon>Flavobacteriaceae</taxon>
        <taxon>Mesonia</taxon>
    </lineage>
</organism>
<dbReference type="Proteomes" id="UP000249542">
    <property type="component" value="Unassembled WGS sequence"/>
</dbReference>
<proteinExistence type="predicted"/>
<comment type="caution">
    <text evidence="1">The sequence shown here is derived from an EMBL/GenBank/DDBJ whole genome shotgun (WGS) entry which is preliminary data.</text>
</comment>
<sequence>MKFSPEFKEAVLHLSEKEKDKLLIRLLKKDQNLVNRLYFELIDDKNADDHRAILEQRVEKRAKEITREAKSLNHLKMLIRYVSGEISEHVRVTKDKFGEVSLNLLMLNTVLKNTTRLFRKSNEFQARKFCVYVIVRTFRTLVLIQKMHEDLLLEFEEPLTELGDLIAKEPLLMTTAIRHGLDINWLTENEIPEDIVEIQKQIKAQGLLK</sequence>
<keyword evidence="2" id="KW-1185">Reference proteome</keyword>
<dbReference type="EMBL" id="QKYV01000003">
    <property type="protein sequence ID" value="PZW41730.1"/>
    <property type="molecule type" value="Genomic_DNA"/>
</dbReference>
<name>A0A2W7K289_9FLAO</name>
<dbReference type="AlphaFoldDB" id="A0A2W7K289"/>
<evidence type="ECO:0000313" key="2">
    <source>
        <dbReference type="Proteomes" id="UP000249542"/>
    </source>
</evidence>